<dbReference type="Proteomes" id="UP000486351">
    <property type="component" value="Unassembled WGS sequence"/>
</dbReference>
<dbReference type="Gene3D" id="2.170.270.10">
    <property type="entry name" value="SET domain"/>
    <property type="match status" value="1"/>
</dbReference>
<evidence type="ECO:0000313" key="11">
    <source>
        <dbReference type="EMBL" id="KAE9342886.1"/>
    </source>
</evidence>
<dbReference type="Proteomes" id="UP000440732">
    <property type="component" value="Unassembled WGS sequence"/>
</dbReference>
<dbReference type="EMBL" id="QXGD01000581">
    <property type="protein sequence ID" value="KAE9233040.1"/>
    <property type="molecule type" value="Genomic_DNA"/>
</dbReference>
<proteinExistence type="predicted"/>
<gene>
    <name evidence="10" type="ORF">PF001_g10074</name>
    <name evidence="9" type="ORF">PF002_g12200</name>
    <name evidence="8" type="ORF">PF004_g9792</name>
    <name evidence="7" type="ORF">PF005_g3673</name>
    <name evidence="6" type="ORF">PF006_g16260</name>
    <name evidence="4" type="ORF">PF007_g10993</name>
    <name evidence="11" type="ORF">PF008_g9961</name>
    <name evidence="2" type="ORF">PF009_g11991</name>
    <name evidence="5" type="ORF">PF010_g10229</name>
    <name evidence="3" type="ORF">PF011_g9664</name>
</gene>
<dbReference type="Proteomes" id="UP000429523">
    <property type="component" value="Unassembled WGS sequence"/>
</dbReference>
<dbReference type="EMBL" id="QXFY01000490">
    <property type="protein sequence ID" value="KAE9342886.1"/>
    <property type="molecule type" value="Genomic_DNA"/>
</dbReference>
<evidence type="ECO:0000313" key="9">
    <source>
        <dbReference type="EMBL" id="KAE9233040.1"/>
    </source>
</evidence>
<dbReference type="Proteomes" id="UP000437068">
    <property type="component" value="Unassembled WGS sequence"/>
</dbReference>
<evidence type="ECO:0000259" key="1">
    <source>
        <dbReference type="PROSITE" id="PS50280"/>
    </source>
</evidence>
<dbReference type="EMBL" id="QXFW01000485">
    <property type="protein sequence ID" value="KAE9010811.1"/>
    <property type="molecule type" value="Genomic_DNA"/>
</dbReference>
<evidence type="ECO:0000313" key="18">
    <source>
        <dbReference type="Proteomes" id="UP000460718"/>
    </source>
</evidence>
<evidence type="ECO:0000313" key="16">
    <source>
        <dbReference type="Proteomes" id="UP000440732"/>
    </source>
</evidence>
<accession>A0A6A3Z7N2</accession>
<evidence type="ECO:0000313" key="10">
    <source>
        <dbReference type="EMBL" id="KAE9310678.1"/>
    </source>
</evidence>
<evidence type="ECO:0000313" key="12">
    <source>
        <dbReference type="Proteomes" id="UP000429523"/>
    </source>
</evidence>
<keyword evidence="13" id="KW-1185">Reference proteome</keyword>
<evidence type="ECO:0000313" key="14">
    <source>
        <dbReference type="Proteomes" id="UP000437068"/>
    </source>
</evidence>
<evidence type="ECO:0000313" key="13">
    <source>
        <dbReference type="Proteomes" id="UP000433483"/>
    </source>
</evidence>
<organism evidence="7 13">
    <name type="scientific">Phytophthora fragariae</name>
    <dbReference type="NCBI Taxonomy" id="53985"/>
    <lineage>
        <taxon>Eukaryota</taxon>
        <taxon>Sar</taxon>
        <taxon>Stramenopiles</taxon>
        <taxon>Oomycota</taxon>
        <taxon>Peronosporomycetes</taxon>
        <taxon>Peronosporales</taxon>
        <taxon>Peronosporaceae</taxon>
        <taxon>Phytophthora</taxon>
    </lineage>
</organism>
<sequence>MDTGLAGLSVVATDTINMGSVIGNHSGELTTHDFEADEVQTSEYSLELQTKRTIKKIVYIDAAKCGGIARYINHPCHLNTEFVMFRRTDVLVLVIATKKITAGDAVTVDYGPDL</sequence>
<dbReference type="Proteomes" id="UP000433483">
    <property type="component" value="Unassembled WGS sequence"/>
</dbReference>
<evidence type="ECO:0000313" key="20">
    <source>
        <dbReference type="Proteomes" id="UP000486351"/>
    </source>
</evidence>
<dbReference type="EMBL" id="QXGF01000583">
    <property type="protein sequence ID" value="KAE8938118.1"/>
    <property type="molecule type" value="Genomic_DNA"/>
</dbReference>
<protein>
    <recommendedName>
        <fullName evidence="1">SET domain-containing protein</fullName>
    </recommendedName>
</protein>
<dbReference type="EMBL" id="QXFZ01000537">
    <property type="protein sequence ID" value="KAE9112754.1"/>
    <property type="molecule type" value="Genomic_DNA"/>
</dbReference>
<evidence type="ECO:0000313" key="2">
    <source>
        <dbReference type="EMBL" id="KAE8938118.1"/>
    </source>
</evidence>
<dbReference type="EMBL" id="QXGB01000110">
    <property type="protein sequence ID" value="KAE9229959.1"/>
    <property type="molecule type" value="Genomic_DNA"/>
</dbReference>
<evidence type="ECO:0000313" key="15">
    <source>
        <dbReference type="Proteomes" id="UP000440367"/>
    </source>
</evidence>
<feature type="domain" description="SET" evidence="1">
    <location>
        <begin position="6"/>
        <end position="111"/>
    </location>
</feature>
<dbReference type="EMBL" id="QXGC01000490">
    <property type="protein sequence ID" value="KAE9232924.1"/>
    <property type="molecule type" value="Genomic_DNA"/>
</dbReference>
<dbReference type="AlphaFoldDB" id="A0A6A3Z7N2"/>
<dbReference type="EMBL" id="QXGA01001120">
    <property type="protein sequence ID" value="KAE9128527.1"/>
    <property type="molecule type" value="Genomic_DNA"/>
</dbReference>
<dbReference type="Proteomes" id="UP000476176">
    <property type="component" value="Unassembled WGS sequence"/>
</dbReference>
<dbReference type="PROSITE" id="PS50280">
    <property type="entry name" value="SET"/>
    <property type="match status" value="1"/>
</dbReference>
<evidence type="ECO:0000313" key="21">
    <source>
        <dbReference type="Proteomes" id="UP000488956"/>
    </source>
</evidence>
<dbReference type="Proteomes" id="UP000488956">
    <property type="component" value="Unassembled WGS sequence"/>
</dbReference>
<dbReference type="Pfam" id="PF00856">
    <property type="entry name" value="SET"/>
    <property type="match status" value="1"/>
</dbReference>
<comment type="caution">
    <text evidence="7">The sequence shown here is derived from an EMBL/GenBank/DDBJ whole genome shotgun (WGS) entry which is preliminary data.</text>
</comment>
<evidence type="ECO:0000313" key="19">
    <source>
        <dbReference type="Proteomes" id="UP000476176"/>
    </source>
</evidence>
<evidence type="ECO:0000313" key="6">
    <source>
        <dbReference type="EMBL" id="KAE9128527.1"/>
    </source>
</evidence>
<dbReference type="Proteomes" id="UP000440367">
    <property type="component" value="Unassembled WGS sequence"/>
</dbReference>
<reference evidence="12 13" key="1">
    <citation type="submission" date="2018-08" db="EMBL/GenBank/DDBJ databases">
        <title>Genomic investigation of the strawberry pathogen Phytophthora fragariae indicates pathogenicity is determined by transcriptional variation in three key races.</title>
        <authorList>
            <person name="Adams T.M."/>
            <person name="Armitage A.D."/>
            <person name="Sobczyk M.K."/>
            <person name="Bates H.J."/>
            <person name="Dunwell J.M."/>
            <person name="Nellist C.F."/>
            <person name="Harrison R.J."/>
        </authorList>
    </citation>
    <scope>NUCLEOTIDE SEQUENCE [LARGE SCALE GENOMIC DNA]</scope>
    <source>
        <strain evidence="10 14">A4</strain>
        <strain evidence="9 15">BC-1</strain>
        <strain evidence="8 19">BC-23</strain>
        <strain evidence="7 13">NOV-27</strain>
        <strain evidence="6 16">NOV-5</strain>
        <strain evidence="4 17">NOV-71</strain>
        <strain evidence="11 20">NOV-77</strain>
        <strain evidence="2 12">NOV-9</strain>
        <strain evidence="5 21">ONT-3</strain>
        <strain evidence="3 18">SCRP245</strain>
    </source>
</reference>
<dbReference type="Proteomes" id="UP000460718">
    <property type="component" value="Unassembled WGS sequence"/>
</dbReference>
<dbReference type="Proteomes" id="UP000441208">
    <property type="component" value="Unassembled WGS sequence"/>
</dbReference>
<evidence type="ECO:0000313" key="8">
    <source>
        <dbReference type="EMBL" id="KAE9232924.1"/>
    </source>
</evidence>
<evidence type="ECO:0000313" key="17">
    <source>
        <dbReference type="Proteomes" id="UP000441208"/>
    </source>
</evidence>
<dbReference type="InterPro" id="IPR001214">
    <property type="entry name" value="SET_dom"/>
</dbReference>
<dbReference type="EMBL" id="QXGE01000501">
    <property type="protein sequence ID" value="KAE9310678.1"/>
    <property type="molecule type" value="Genomic_DNA"/>
</dbReference>
<evidence type="ECO:0000313" key="7">
    <source>
        <dbReference type="EMBL" id="KAE9229959.1"/>
    </source>
</evidence>
<name>A0A6A3Z7N2_9STRA</name>
<dbReference type="OrthoDB" id="127340at2759"/>
<evidence type="ECO:0000313" key="5">
    <source>
        <dbReference type="EMBL" id="KAE9113029.1"/>
    </source>
</evidence>
<dbReference type="SUPFAM" id="SSF82199">
    <property type="entry name" value="SET domain"/>
    <property type="match status" value="1"/>
</dbReference>
<evidence type="ECO:0000313" key="4">
    <source>
        <dbReference type="EMBL" id="KAE9112754.1"/>
    </source>
</evidence>
<evidence type="ECO:0000313" key="3">
    <source>
        <dbReference type="EMBL" id="KAE9010811.1"/>
    </source>
</evidence>
<dbReference type="EMBL" id="QXFX01000511">
    <property type="protein sequence ID" value="KAE9113029.1"/>
    <property type="molecule type" value="Genomic_DNA"/>
</dbReference>
<dbReference type="InterPro" id="IPR046341">
    <property type="entry name" value="SET_dom_sf"/>
</dbReference>